<dbReference type="InterPro" id="IPR029063">
    <property type="entry name" value="SAM-dependent_MTases_sf"/>
</dbReference>
<accession>A0A367YWJ6</accession>
<gene>
    <name evidence="2" type="ORF">DT076_10495</name>
</gene>
<dbReference type="Gene3D" id="3.40.50.150">
    <property type="entry name" value="Vaccinia Virus protein VP39"/>
    <property type="match status" value="2"/>
</dbReference>
<sequence length="305" mass="33139">MGRRLEPDVVSTPWQHGRLTRFGPPQVLFGRSHEDERVELAAFGAPGRVCVIAGPGELAAACVAAGHRVTAVDINPHQLAYARRRLAGAPPVRGSAEHLLTVGRTLLRAGVPGWRLSRLTRPLAEAGPAEAAAYWHAYLDTRMARRTLAGLVRPSSFTIRLLTREFARFIPRRFDDILRARLARGLARHGMRDNRFAWRVLSGEELPGWRLPAVESEDVEWVAGDVAEHLAGVPEGHYDAVSLSNVLDGASADYAVRLRVAVRHAVRPGGAVVLRSLAEPAPGDEGLAAEDAALVWGSVVTDWGR</sequence>
<comment type="caution">
    <text evidence="2">The sequence shown here is derived from an EMBL/GenBank/DDBJ whole genome shotgun (WGS) entry which is preliminary data.</text>
</comment>
<dbReference type="AlphaFoldDB" id="A0A367YWJ6"/>
<dbReference type="Pfam" id="PF08241">
    <property type="entry name" value="Methyltransf_11"/>
    <property type="match status" value="1"/>
</dbReference>
<dbReference type="EMBL" id="QOUI01000006">
    <property type="protein sequence ID" value="RCK69321.1"/>
    <property type="molecule type" value="Genomic_DNA"/>
</dbReference>
<protein>
    <submittedName>
        <fullName evidence="2">DUF3419 domain-containing protein</fullName>
    </submittedName>
</protein>
<evidence type="ECO:0000313" key="2">
    <source>
        <dbReference type="EMBL" id="RCK69321.1"/>
    </source>
</evidence>
<dbReference type="GO" id="GO:0008757">
    <property type="term" value="F:S-adenosylmethionine-dependent methyltransferase activity"/>
    <property type="evidence" value="ECO:0007669"/>
    <property type="project" value="InterPro"/>
</dbReference>
<organism evidence="2 3">
    <name type="scientific">Desertihabitans brevis</name>
    <dbReference type="NCBI Taxonomy" id="2268447"/>
    <lineage>
        <taxon>Bacteria</taxon>
        <taxon>Bacillati</taxon>
        <taxon>Actinomycetota</taxon>
        <taxon>Actinomycetes</taxon>
        <taxon>Propionibacteriales</taxon>
        <taxon>Propionibacteriaceae</taxon>
        <taxon>Desertihabitans</taxon>
    </lineage>
</organism>
<reference evidence="2 3" key="1">
    <citation type="submission" date="2018-07" db="EMBL/GenBank/DDBJ databases">
        <title>Desertimonas flava gen. nov. sp. nov.</title>
        <authorList>
            <person name="Liu S."/>
        </authorList>
    </citation>
    <scope>NUCLEOTIDE SEQUENCE [LARGE SCALE GENOMIC DNA]</scope>
    <source>
        <strain evidence="2 3">16Sb5-5</strain>
    </source>
</reference>
<dbReference type="SUPFAM" id="SSF53335">
    <property type="entry name" value="S-adenosyl-L-methionine-dependent methyltransferases"/>
    <property type="match status" value="1"/>
</dbReference>
<feature type="domain" description="Methyltransferase type 11" evidence="1">
    <location>
        <begin position="53"/>
        <end position="99"/>
    </location>
</feature>
<evidence type="ECO:0000259" key="1">
    <source>
        <dbReference type="Pfam" id="PF08241"/>
    </source>
</evidence>
<evidence type="ECO:0000313" key="3">
    <source>
        <dbReference type="Proteomes" id="UP000252770"/>
    </source>
</evidence>
<dbReference type="RefSeq" id="WP_114126639.1">
    <property type="nucleotide sequence ID" value="NZ_QOUI01000006.1"/>
</dbReference>
<keyword evidence="3" id="KW-1185">Reference proteome</keyword>
<dbReference type="InterPro" id="IPR013216">
    <property type="entry name" value="Methyltransf_11"/>
</dbReference>
<proteinExistence type="predicted"/>
<name>A0A367YWJ6_9ACTN</name>
<dbReference type="Proteomes" id="UP000252770">
    <property type="component" value="Unassembled WGS sequence"/>
</dbReference>